<proteinExistence type="predicted"/>
<dbReference type="EMBL" id="PVBR01000010">
    <property type="protein sequence ID" value="PRD42744.1"/>
    <property type="molecule type" value="Genomic_DNA"/>
</dbReference>
<dbReference type="AlphaFoldDB" id="A0A2S9IQE3"/>
<dbReference type="GO" id="GO:0005737">
    <property type="term" value="C:cytoplasm"/>
    <property type="evidence" value="ECO:0007669"/>
    <property type="project" value="InterPro"/>
</dbReference>
<accession>A0A2S9IQE3</accession>
<dbReference type="GO" id="GO:0008982">
    <property type="term" value="F:protein-N(PI)-phosphohistidine-sugar phosphotransferase activity"/>
    <property type="evidence" value="ECO:0007669"/>
    <property type="project" value="InterPro"/>
</dbReference>
<comment type="caution">
    <text evidence="2">The sequence shown here is derived from an EMBL/GenBank/DDBJ whole genome shotgun (WGS) entry which is preliminary data.</text>
</comment>
<gene>
    <name evidence="2" type="ORF">C5748_15125</name>
</gene>
<dbReference type="InterPro" id="IPR036665">
    <property type="entry name" value="PTS_IIA_glucitol/sorbitol_sf"/>
</dbReference>
<dbReference type="PROSITE" id="PS51097">
    <property type="entry name" value="PTS_EIIA_TYPE_5"/>
    <property type="match status" value="1"/>
</dbReference>
<sequence length="126" mass="13031">MSVLLKTRITAIGPEVADLAEGGVVILFADGAPPELAEVSILHVVEDGPSDIVPSVGTPIRIGDLSAEITAIGDYAWQKVHDIGHVVINFNGAAQAERPGEIAASMIDPEVLVTALKTDAIITIGN</sequence>
<dbReference type="InterPro" id="IPR004716">
    <property type="entry name" value="PTS_IIA_glucitol/sorbitol-sp"/>
</dbReference>
<dbReference type="GO" id="GO:0009401">
    <property type="term" value="P:phosphoenolpyruvate-dependent sugar phosphotransferase system"/>
    <property type="evidence" value="ECO:0007669"/>
    <property type="project" value="InterPro"/>
</dbReference>
<protein>
    <submittedName>
        <fullName evidence="2">PTS cellobiose transporter subunit IIB</fullName>
    </submittedName>
</protein>
<evidence type="ECO:0000256" key="1">
    <source>
        <dbReference type="PROSITE-ProRule" id="PRU00420"/>
    </source>
</evidence>
<name>A0A2S9IQE3_9HYPH</name>
<dbReference type="Gene3D" id="2.40.33.40">
    <property type="entry name" value="Phosphotransferase system, glucitol/sorbitol-specific IIA component"/>
    <property type="match status" value="1"/>
</dbReference>
<reference evidence="2 3" key="1">
    <citation type="submission" date="2018-02" db="EMBL/GenBank/DDBJ databases">
        <title>The draft genome of Phyllobacterium sp. 1N-3.</title>
        <authorList>
            <person name="Liu L."/>
            <person name="Li L."/>
            <person name="Zhang X."/>
            <person name="Wang T."/>
            <person name="Liang L."/>
        </authorList>
    </citation>
    <scope>NUCLEOTIDE SEQUENCE [LARGE SCALE GENOMIC DNA]</scope>
    <source>
        <strain evidence="2 3">1N-3</strain>
    </source>
</reference>
<feature type="modified residue" description="Phosphohistidine; by HPr" evidence="1">
    <location>
        <position position="43"/>
    </location>
</feature>
<dbReference type="SUPFAM" id="SSF141530">
    <property type="entry name" value="PTSIIA/GutA-like"/>
    <property type="match status" value="1"/>
</dbReference>
<dbReference type="Proteomes" id="UP000239434">
    <property type="component" value="Unassembled WGS sequence"/>
</dbReference>
<dbReference type="Pfam" id="PF03829">
    <property type="entry name" value="PTSIIA_gutA"/>
    <property type="match status" value="1"/>
</dbReference>
<dbReference type="PANTHER" id="PTHR40398:SF1">
    <property type="entry name" value="PTS SYSTEM GLUCITOL_SORBITOL-SPECIFIC EIIA COMPONENT"/>
    <property type="match status" value="1"/>
</dbReference>
<dbReference type="RefSeq" id="WP_105742763.1">
    <property type="nucleotide sequence ID" value="NZ_PVBR01000010.1"/>
</dbReference>
<organism evidence="2 3">
    <name type="scientific">Phyllobacterium phragmitis</name>
    <dbReference type="NCBI Taxonomy" id="2670329"/>
    <lineage>
        <taxon>Bacteria</taxon>
        <taxon>Pseudomonadati</taxon>
        <taxon>Pseudomonadota</taxon>
        <taxon>Alphaproteobacteria</taxon>
        <taxon>Hyphomicrobiales</taxon>
        <taxon>Phyllobacteriaceae</taxon>
        <taxon>Phyllobacterium</taxon>
    </lineage>
</organism>
<keyword evidence="3" id="KW-1185">Reference proteome</keyword>
<dbReference type="PANTHER" id="PTHR40398">
    <property type="entry name" value="PTS SYSTEM GLUCITOL/SORBITOL-SPECIFIC EIIA COMPONENT"/>
    <property type="match status" value="1"/>
</dbReference>
<evidence type="ECO:0000313" key="2">
    <source>
        <dbReference type="EMBL" id="PRD42744.1"/>
    </source>
</evidence>
<evidence type="ECO:0000313" key="3">
    <source>
        <dbReference type="Proteomes" id="UP000239434"/>
    </source>
</evidence>